<evidence type="ECO:0000256" key="3">
    <source>
        <dbReference type="ARBA" id="ARBA00022729"/>
    </source>
</evidence>
<dbReference type="Gene3D" id="2.60.40.10">
    <property type="entry name" value="Immunoglobulins"/>
    <property type="match status" value="7"/>
</dbReference>
<keyword evidence="2" id="KW-0964">Secreted</keyword>
<dbReference type="GO" id="GO:0005576">
    <property type="term" value="C:extracellular region"/>
    <property type="evidence" value="ECO:0007669"/>
    <property type="project" value="UniProtKB-SubCell"/>
</dbReference>
<dbReference type="NCBIfam" id="TIGR01451">
    <property type="entry name" value="B_ant_repeat"/>
    <property type="match status" value="3"/>
</dbReference>
<dbReference type="Pfam" id="PF17210">
    <property type="entry name" value="SdrD_B"/>
    <property type="match status" value="3"/>
</dbReference>
<feature type="domain" description="SD-repeat containing protein B" evidence="6">
    <location>
        <begin position="1833"/>
        <end position="1912"/>
    </location>
</feature>
<comment type="subcellular location">
    <subcellularLocation>
        <location evidence="1">Secreted</location>
    </subcellularLocation>
</comment>
<sequence length="2448" mass="254658">MTFDRHLCRPFASLGAWLMRLLGLLVLGLACAGAAQAQLAVTRFQDNPHTVLVNGRVAYTIRVGDDSGAAHNGVTLNFDIQDAARYLGTDPLPAGVSCSGLTLNQLGTGRLVCTGINVQRSSYVELVVNLQATTEGVLRTEARVVGTSQSQRLATTVVAGADLRLTVGTPATAPAGSWHPVVFTIVNRGTVASSRSTLTYNVPDRFRLDEGSLPSGCSLVGSTLTCERGELAVNATMAIRVSGQIGAGGGSTLVHSADIAAKGSVGDTDTTNNSATGATAVLPGTELKLVKSQSVGGLVEANKPFNYSFATSYTGNFPVGVRLTDPLPSNMCMAGARTFTHNRWNCTVPKVCGEEGAAGATLSCSYGASSGSADFNVALDALRVAVKALSPVASVTNTATVSAPGVTPATHSVVVSVTGTGMDLVANKTSSWKQDAVPVGTVYRYSLSATNRGPKRFNDTDTLTLTDRVPANFVVTGIGTGGKYDCTRTPSAPLPQQGPFTLTCVSKSRAFGIDFGKNSPAVEVSGYARAASAGFTNEVCVSSNRAAEDEVGENNCATVTHRAHDTQEQADVRVKKRVRGPGATPGNRQLAGQPVVWEVEVVNDGPAQARSVKVSDIINDVVYDRGYSVVTLPGNARMNDCALIKSGTSLMLSNCVIDELPRCAESTPTSAGTCPRLQISVLHTYTQGDLDSEGNFQRKNSVNAQATAGAADPNSGNNGIAGNNSSGDVYAYLRARTDLQVRKVANPDPVRVGQLLRYVITASNADTSPGPAYGVTVTDTLPLNVKFLSATITPVGSAPSNGNCTTKPAAGALVTEANRKLECSWPSMAPNTQQTVTVEVRPLAYWLNRGPMTNRVEVHNTTPPELDPVDNTALVSTAITPPQYDLVVDQFEDKDPVDSGEDVIYTLRATNNGPSMAEKVVLTTKLPIKATLPVNSTARALTFQELITPPGVTCTTPGVLINSPGGTVICEFPELNGTGAGTVPGDTSSMSVQIRLRGVDKARFELDSSVGFKDTGLNQYDPQGNNLKKIDTGVRLAADVEVVSKTPVLSGTSDALPFVTASQTFDWLVQLRNNGQDAEDTRFTDTLPAGMVLNGTPMLTVRTGTFEPAAPSCTGSPGGTSVSCTVTTMPAGGTAEVRIPVRLTGSPADGARFDNTASLVTLGSGDTNGGTDPRAGNNFKTGSVTVNATAVSGYVYHDLNGNGLKDANEPGIPGVTVTLSGTRTDGQPFTTLTTTSNSSGLWSFLSVPPGTYTVTETRPSGYEPGITRAGSGGGSVPTTGTGVVSGPRGSTADVIRNIVVTASSGSTNNLFGEVKLSSLAGQVYLDENRDDQRNGLETGLPGNKVVRVALSGTDFLGRTVSRQADTAAGTGTFRFDGLLPGTYALAETQPADYDDGAEAIGTEGGTLAAPDTITGIRLGSEKTATGYLFGERRRTTGGTVSGYVYHDLNGNGSKDPAERGIRTTLTLRKSTEVVATVTSDPDTGYWEVPNLQPATYSVEEAQPTGFEPGITVAGTVSGTGSTPGTVASRTDNTIRNIVLAAGGSSTNNLFGEVKLSSLAGQVYLDANRDGQRNSSETGLPDSKIVRVALSGTDFLGRTVSRQAGTAAGTGTFRFDGLLPGTYALTETQPEGYDDGAETIGTEGGTLAAPDTIGDIRLGSDKPATGYLFGEIARATQADVQVVSKTAVARGTATAVARVRQMEVFDWLVELRNGGGLAAAQVRFSDTLPAGMELAGAPVLTVTAGSFDPATPGCSGSAGGTSVSCAITTMPAGGTASVRIPVRIAGAQPSGTVFTNTATLVTTATPDSNGGADPTQGNNFNRGSVTLQRSQATLSGRVWRDADHDRRYGSGEATVGGWTVQVVACEDGSTRCAASGFRVVRTTTTAQDGTYRLDNVEAGKYQLRFVNPAGRVVGGVWPTDPDLNQGANAPRSGMPWIVLGDDLPEGKNVIVNQDLPLDPGGVVYDGTTGRAVAGASVRFAGPSGFDPARHLLGGVDTVTTDSSGDYQFFLLPDAPVGAYTLSVTPPAGYRNSTALPPAESALDMGSCSAPGVTLADQDRTDPCLVSPQTRPALPITAPYFLRFNFPGLNNGAQNVVNNHLPVEPVSAPVGRLIELRKSTSKVTVKKAEPVPYTITARYTGASPLLGVALVDTLPPGFKYLEGSLTVQTLPNGPVLPVRPVIQGRQLTLENQRFAVGETKKLQMVLAVGVGVSEGEYVNSVVARRGGGDVSNVATAAVRVVPDALLDCTDVIGKVYDDRNANGVQDEGEPGLANVRIATVNGLLVHTDAQGRYHIACAAVPREDTGSNLVLKVDERTLPSGYRVTTENPASERITRGKAVKVNFGATVHRVVRLALQSRAFADAGTALRPEHEARLAQVIEALEARPSVLRVAYEATEGEDAALGQARAEALRETLLERWKAHGRAKGLALFNLDVEVEHVPASTSPTRR</sequence>
<name>A0A848F4K4_9BURK</name>
<dbReference type="Pfam" id="PF01345">
    <property type="entry name" value="DUF11"/>
    <property type="match status" value="4"/>
</dbReference>
<dbReference type="RefSeq" id="WP_169159897.1">
    <property type="nucleotide sequence ID" value="NZ_JABBFW010000004.1"/>
</dbReference>
<gene>
    <name evidence="7" type="ORF">HHL10_08410</name>
</gene>
<feature type="compositionally biased region" description="Low complexity" evidence="4">
    <location>
        <begin position="1276"/>
        <end position="1288"/>
    </location>
</feature>
<dbReference type="SUPFAM" id="SSF117074">
    <property type="entry name" value="Hypothetical protein PA1324"/>
    <property type="match status" value="6"/>
</dbReference>
<keyword evidence="8" id="KW-1185">Reference proteome</keyword>
<feature type="domain" description="SD-repeat containing protein B" evidence="6">
    <location>
        <begin position="1193"/>
        <end position="1271"/>
    </location>
</feature>
<feature type="domain" description="DUF11" evidence="5">
    <location>
        <begin position="1696"/>
        <end position="1808"/>
    </location>
</feature>
<evidence type="ECO:0000256" key="2">
    <source>
        <dbReference type="ARBA" id="ARBA00022525"/>
    </source>
</evidence>
<protein>
    <submittedName>
        <fullName evidence="7">DUF11 domain-containing protein</fullName>
    </submittedName>
</protein>
<dbReference type="PANTHER" id="PTHR34819">
    <property type="entry name" value="LARGE CYSTEINE-RICH PERIPLASMIC PROTEIN OMCB"/>
    <property type="match status" value="1"/>
</dbReference>
<dbReference type="SUPFAM" id="SSF49478">
    <property type="entry name" value="Cna protein B-type domain"/>
    <property type="match status" value="1"/>
</dbReference>
<dbReference type="InterPro" id="IPR033764">
    <property type="entry name" value="Sdr_B"/>
</dbReference>
<proteinExistence type="predicted"/>
<feature type="domain" description="DUF11" evidence="5">
    <location>
        <begin position="738"/>
        <end position="875"/>
    </location>
</feature>
<evidence type="ECO:0000313" key="7">
    <source>
        <dbReference type="EMBL" id="NML14997.1"/>
    </source>
</evidence>
<reference evidence="7 8" key="1">
    <citation type="submission" date="2020-04" db="EMBL/GenBank/DDBJ databases">
        <title>Azohydromonas sp. isolated from soil.</title>
        <authorList>
            <person name="Dahal R.H."/>
        </authorList>
    </citation>
    <scope>NUCLEOTIDE SEQUENCE [LARGE SCALE GENOMIC DNA]</scope>
    <source>
        <strain evidence="7 8">G-1-1-14</strain>
    </source>
</reference>
<feature type="domain" description="DUF11" evidence="5">
    <location>
        <begin position="885"/>
        <end position="933"/>
    </location>
</feature>
<dbReference type="Gene3D" id="2.60.40.1120">
    <property type="entry name" value="Carboxypeptidase-like, regulatory domain"/>
    <property type="match status" value="1"/>
</dbReference>
<dbReference type="InterPro" id="IPR051172">
    <property type="entry name" value="Chlamydia_OmcB"/>
</dbReference>
<feature type="domain" description="SD-repeat containing protein B" evidence="6">
    <location>
        <begin position="1441"/>
        <end position="1526"/>
    </location>
</feature>
<feature type="domain" description="DUF11" evidence="5">
    <location>
        <begin position="1060"/>
        <end position="1181"/>
    </location>
</feature>
<evidence type="ECO:0000259" key="5">
    <source>
        <dbReference type="Pfam" id="PF01345"/>
    </source>
</evidence>
<keyword evidence="3" id="KW-0732">Signal</keyword>
<dbReference type="Proteomes" id="UP000574067">
    <property type="component" value="Unassembled WGS sequence"/>
</dbReference>
<accession>A0A848F4K4</accession>
<evidence type="ECO:0000259" key="6">
    <source>
        <dbReference type="Pfam" id="PF17210"/>
    </source>
</evidence>
<dbReference type="PROSITE" id="PS51257">
    <property type="entry name" value="PROKAR_LIPOPROTEIN"/>
    <property type="match status" value="1"/>
</dbReference>
<dbReference type="EMBL" id="JABBFW010000004">
    <property type="protein sequence ID" value="NML14997.1"/>
    <property type="molecule type" value="Genomic_DNA"/>
</dbReference>
<evidence type="ECO:0000313" key="8">
    <source>
        <dbReference type="Proteomes" id="UP000574067"/>
    </source>
</evidence>
<organism evidence="7 8">
    <name type="scientific">Azohydromonas caseinilytica</name>
    <dbReference type="NCBI Taxonomy" id="2728836"/>
    <lineage>
        <taxon>Bacteria</taxon>
        <taxon>Pseudomonadati</taxon>
        <taxon>Pseudomonadota</taxon>
        <taxon>Betaproteobacteria</taxon>
        <taxon>Burkholderiales</taxon>
        <taxon>Sphaerotilaceae</taxon>
        <taxon>Azohydromonas</taxon>
    </lineage>
</organism>
<evidence type="ECO:0000256" key="4">
    <source>
        <dbReference type="SAM" id="MobiDB-lite"/>
    </source>
</evidence>
<dbReference type="InterPro" id="IPR013783">
    <property type="entry name" value="Ig-like_fold"/>
</dbReference>
<comment type="caution">
    <text evidence="7">The sequence shown here is derived from an EMBL/GenBank/DDBJ whole genome shotgun (WGS) entry which is preliminary data.</text>
</comment>
<dbReference type="InterPro" id="IPR001434">
    <property type="entry name" value="OmcB-like_DUF11"/>
</dbReference>
<evidence type="ECO:0000256" key="1">
    <source>
        <dbReference type="ARBA" id="ARBA00004613"/>
    </source>
</evidence>
<dbReference type="PANTHER" id="PTHR34819:SF3">
    <property type="entry name" value="CELL SURFACE PROTEIN"/>
    <property type="match status" value="1"/>
</dbReference>
<feature type="region of interest" description="Disordered" evidence="4">
    <location>
        <begin position="1256"/>
        <end position="1288"/>
    </location>
</feature>
<dbReference type="InterPro" id="IPR047589">
    <property type="entry name" value="DUF11_rpt"/>
</dbReference>